<evidence type="ECO:0000313" key="3">
    <source>
        <dbReference type="Proteomes" id="UP000184608"/>
    </source>
</evidence>
<dbReference type="OrthoDB" id="6316384at2"/>
<feature type="compositionally biased region" description="Basic and acidic residues" evidence="1">
    <location>
        <begin position="1"/>
        <end position="13"/>
    </location>
</feature>
<sequence>MYEQVEKPKENRSRAVANSVTQKKSNVKQGFGFVDNRPRSIIQKKIQEIGSISAQTNVDMGVVQRSIMSRYRWGAYFAGLPNNQARCNAIDTGEARTTIRNIANANGDITNRVITLHVWQNNAWGNIGTVTIDRSPRAATQGPLLPGAPALPGAGYDDSELTLHTAAAGGGNAGVATHLFPAVLRWINANLRGVQQLNMNPAGGAASKSVIEQLGGSVGRAHEHGVANIDRANRRNAGGPPIAGGNLNTWDTRLNAEHLHELESLDNGLAGLSLSADGMSLAGPAAPADIAAMQAQRDYFANTLTAGVDPVVNNAHPDAAYFQAAGALTNVMIAADPRAAARLLRMARLTSRSGAHGRGGAPDAGYQINMTGAALAHIMPNAVQP</sequence>
<organism evidence="2 3">
    <name type="scientific">Vibrio aerogenes CECT 7868</name>
    <dbReference type="NCBI Taxonomy" id="1216006"/>
    <lineage>
        <taxon>Bacteria</taxon>
        <taxon>Pseudomonadati</taxon>
        <taxon>Pseudomonadota</taxon>
        <taxon>Gammaproteobacteria</taxon>
        <taxon>Vibrionales</taxon>
        <taxon>Vibrionaceae</taxon>
        <taxon>Vibrio</taxon>
    </lineage>
</organism>
<dbReference type="RefSeq" id="WP_073602211.1">
    <property type="nucleotide sequence ID" value="NZ_FQXZ01000005.1"/>
</dbReference>
<accession>A0A1M5VMV1</accession>
<evidence type="ECO:0000256" key="1">
    <source>
        <dbReference type="SAM" id="MobiDB-lite"/>
    </source>
</evidence>
<keyword evidence="3" id="KW-1185">Reference proteome</keyword>
<dbReference type="EMBL" id="FQXZ01000005">
    <property type="protein sequence ID" value="SHH76508.1"/>
    <property type="molecule type" value="Genomic_DNA"/>
</dbReference>
<dbReference type="Proteomes" id="UP000184608">
    <property type="component" value="Unassembled WGS sequence"/>
</dbReference>
<reference evidence="2 3" key="1">
    <citation type="submission" date="2016-11" db="EMBL/GenBank/DDBJ databases">
        <authorList>
            <person name="Jaros S."/>
            <person name="Januszkiewicz K."/>
            <person name="Wedrychowicz H."/>
        </authorList>
    </citation>
    <scope>NUCLEOTIDE SEQUENCE [LARGE SCALE GENOMIC DNA]</scope>
    <source>
        <strain evidence="2 3">CECT 7868</strain>
    </source>
</reference>
<name>A0A1M5VMV1_9VIBR</name>
<dbReference type="AlphaFoldDB" id="A0A1M5VMV1"/>
<proteinExistence type="predicted"/>
<protein>
    <submittedName>
        <fullName evidence="2">Uncharacterized protein</fullName>
    </submittedName>
</protein>
<gene>
    <name evidence="2" type="ORF">VA7868_00448</name>
</gene>
<evidence type="ECO:0000313" key="2">
    <source>
        <dbReference type="EMBL" id="SHH76508.1"/>
    </source>
</evidence>
<feature type="region of interest" description="Disordered" evidence="1">
    <location>
        <begin position="1"/>
        <end position="23"/>
    </location>
</feature>